<dbReference type="HOGENOM" id="CLU_031953_7_1_6"/>
<feature type="modified residue" description="N6-acetyllysine" evidence="16">
    <location>
        <position position="164"/>
    </location>
</feature>
<dbReference type="eggNOG" id="COG0538">
    <property type="taxonomic scope" value="Bacteria"/>
</dbReference>
<evidence type="ECO:0000256" key="17">
    <source>
        <dbReference type="RuleBase" id="RU004446"/>
    </source>
</evidence>
<comment type="cofactor">
    <cofactor evidence="14">
        <name>Mg(2+)</name>
        <dbReference type="ChEBI" id="CHEBI:18420"/>
    </cofactor>
    <cofactor evidence="14">
        <name>Mn(2+)</name>
        <dbReference type="ChEBI" id="CHEBI:29035"/>
    </cofactor>
    <text evidence="14">Binds 1 Mg(2+) or Mn(2+) ion per subunit.</text>
</comment>
<evidence type="ECO:0000256" key="10">
    <source>
        <dbReference type="ARBA" id="ARBA00023211"/>
    </source>
</evidence>
<keyword evidence="4 17" id="KW-0329">Glyoxylate bypass</keyword>
<dbReference type="PROSITE" id="PS00470">
    <property type="entry name" value="IDH_IMDH"/>
    <property type="match status" value="1"/>
</dbReference>
<evidence type="ECO:0000256" key="16">
    <source>
        <dbReference type="PIRSR" id="PIRSR604439-5"/>
    </source>
</evidence>
<protein>
    <recommendedName>
        <fullName evidence="17">Isocitrate dehydrogenase [NADP]</fullName>
        <ecNumber evidence="17">1.1.1.42</ecNumber>
    </recommendedName>
</protein>
<dbReference type="GO" id="GO:0000287">
    <property type="term" value="F:magnesium ion binding"/>
    <property type="evidence" value="ECO:0007669"/>
    <property type="project" value="InterPro"/>
</dbReference>
<dbReference type="EMBL" id="AEVO01000007">
    <property type="protein sequence ID" value="EFY08001.1"/>
    <property type="molecule type" value="Genomic_DNA"/>
</dbReference>
<reference evidence="19 20" key="1">
    <citation type="submission" date="2011-01" db="EMBL/GenBank/DDBJ databases">
        <authorList>
            <person name="Weinstock G."/>
            <person name="Sodergren E."/>
            <person name="Clifton S."/>
            <person name="Fulton L."/>
            <person name="Fulton B."/>
            <person name="Courtney L."/>
            <person name="Fronick C."/>
            <person name="Harrison M."/>
            <person name="Strong C."/>
            <person name="Farmer C."/>
            <person name="Delahaunty K."/>
            <person name="Markovic C."/>
            <person name="Hall O."/>
            <person name="Minx P."/>
            <person name="Tomlinson C."/>
            <person name="Mitreva M."/>
            <person name="Hou S."/>
            <person name="Chen J."/>
            <person name="Wollam A."/>
            <person name="Pepin K.H."/>
            <person name="Johnson M."/>
            <person name="Bhonagiri V."/>
            <person name="Zhang X."/>
            <person name="Suruliraj S."/>
            <person name="Warren W."/>
            <person name="Chinwalla A."/>
            <person name="Mardis E.R."/>
            <person name="Wilson R.K."/>
        </authorList>
    </citation>
    <scope>NUCLEOTIDE SEQUENCE [LARGE SCALE GENOMIC DNA]</scope>
    <source>
        <strain evidence="20">DSM 22608 / JCM 16073 / KCTC 15190 / YIT 12066</strain>
    </source>
</reference>
<evidence type="ECO:0000256" key="4">
    <source>
        <dbReference type="ARBA" id="ARBA00022435"/>
    </source>
</evidence>
<dbReference type="InterPro" id="IPR024084">
    <property type="entry name" value="IsoPropMal-DH-like_dom"/>
</dbReference>
<evidence type="ECO:0000256" key="13">
    <source>
        <dbReference type="PIRSR" id="PIRSR604439-2"/>
    </source>
</evidence>
<comment type="similarity">
    <text evidence="2">Belongs to the isocitrate and isopropylmalate dehydrogenases family.</text>
</comment>
<dbReference type="SMART" id="SM01329">
    <property type="entry name" value="Iso_dh"/>
    <property type="match status" value="1"/>
</dbReference>
<organism evidence="19 20">
    <name type="scientific">Succinatimonas hippei (strain DSM 22608 / JCM 16073 / KCTC 15190 / YIT 12066)</name>
    <dbReference type="NCBI Taxonomy" id="762983"/>
    <lineage>
        <taxon>Bacteria</taxon>
        <taxon>Pseudomonadati</taxon>
        <taxon>Pseudomonadota</taxon>
        <taxon>Gammaproteobacteria</taxon>
        <taxon>Aeromonadales</taxon>
        <taxon>Succinivibrionaceae</taxon>
        <taxon>Succinatimonas</taxon>
    </lineage>
</organism>
<dbReference type="NCBIfam" id="TIGR00183">
    <property type="entry name" value="prok_nadp_idh"/>
    <property type="match status" value="1"/>
</dbReference>
<comment type="subunit">
    <text evidence="3">Homodimer.</text>
</comment>
<dbReference type="Pfam" id="PF00180">
    <property type="entry name" value="Iso_dh"/>
    <property type="match status" value="1"/>
</dbReference>
<comment type="cofactor">
    <cofactor evidence="1">
        <name>Mn(2+)</name>
        <dbReference type="ChEBI" id="CHEBI:29035"/>
    </cofactor>
</comment>
<keyword evidence="10 14" id="KW-0464">Manganese</keyword>
<evidence type="ECO:0000256" key="14">
    <source>
        <dbReference type="PIRSR" id="PIRSR604439-3"/>
    </source>
</evidence>
<feature type="binding site" evidence="14">
    <location>
        <position position="328"/>
    </location>
    <ligand>
        <name>Mg(2+)</name>
        <dbReference type="ChEBI" id="CHEBI:18420"/>
    </ligand>
</feature>
<evidence type="ECO:0000256" key="12">
    <source>
        <dbReference type="PIRSR" id="PIRSR604439-1"/>
    </source>
</evidence>
<dbReference type="InterPro" id="IPR019818">
    <property type="entry name" value="IsoCit/isopropylmalate_DH_CS"/>
</dbReference>
<feature type="modified residue" description="N6-succinyllysine" evidence="16">
    <location>
        <position position="122"/>
    </location>
</feature>
<evidence type="ECO:0000256" key="11">
    <source>
        <dbReference type="ARBA" id="ARBA00023554"/>
    </source>
</evidence>
<keyword evidence="6 17" id="KW-0479">Metal-binding</keyword>
<dbReference type="GO" id="GO:0006097">
    <property type="term" value="P:glyoxylate cycle"/>
    <property type="evidence" value="ECO:0007669"/>
    <property type="project" value="UniProtKB-KW"/>
</dbReference>
<feature type="binding site" evidence="13">
    <location>
        <position position="126"/>
    </location>
    <ligand>
        <name>NADP(+)</name>
        <dbReference type="ChEBI" id="CHEBI:58349"/>
    </ligand>
</feature>
<feature type="site" description="Critical for catalysis" evidence="15">
    <location>
        <position position="182"/>
    </location>
</feature>
<feature type="binding site" evidence="12">
    <location>
        <position position="137"/>
    </location>
    <ligand>
        <name>D-threo-isocitrate</name>
        <dbReference type="ChEBI" id="CHEBI:15562"/>
    </ligand>
</feature>
<dbReference type="Proteomes" id="UP000018458">
    <property type="component" value="Unassembled WGS sequence"/>
</dbReference>
<evidence type="ECO:0000256" key="3">
    <source>
        <dbReference type="ARBA" id="ARBA00011738"/>
    </source>
</evidence>
<dbReference type="GO" id="GO:0051287">
    <property type="term" value="F:NAD binding"/>
    <property type="evidence" value="ECO:0007669"/>
    <property type="project" value="InterPro"/>
</dbReference>
<feature type="modified residue" description="Phosphoserine" evidence="16">
    <location>
        <position position="135"/>
    </location>
</feature>
<dbReference type="Gene3D" id="3.40.718.10">
    <property type="entry name" value="Isopropylmalate Dehydrogenase"/>
    <property type="match status" value="1"/>
</dbReference>
<keyword evidence="9 19" id="KW-0560">Oxidoreductase</keyword>
<evidence type="ECO:0000256" key="1">
    <source>
        <dbReference type="ARBA" id="ARBA00001936"/>
    </source>
</evidence>
<gene>
    <name evidence="19" type="primary">icd</name>
    <name evidence="19" type="ORF">HMPREF9444_00155</name>
</gene>
<feature type="modified residue" description="N6-succinyllysine" evidence="16">
    <location>
        <position position="264"/>
    </location>
</feature>
<keyword evidence="8 13" id="KW-0521">NADP</keyword>
<proteinExistence type="inferred from homology"/>
<evidence type="ECO:0000256" key="6">
    <source>
        <dbReference type="ARBA" id="ARBA00022723"/>
    </source>
</evidence>
<feature type="binding site" evidence="12">
    <location>
        <position position="141"/>
    </location>
    <ligand>
        <name>D-threo-isocitrate</name>
        <dbReference type="ChEBI" id="CHEBI:15562"/>
    </ligand>
</feature>
<keyword evidence="7 14" id="KW-0460">Magnesium</keyword>
<dbReference type="AlphaFoldDB" id="E8LHI2"/>
<evidence type="ECO:0000256" key="15">
    <source>
        <dbReference type="PIRSR" id="PIRSR604439-4"/>
    </source>
</evidence>
<feature type="binding site" evidence="12">
    <location>
        <position position="175"/>
    </location>
    <ligand>
        <name>D-threo-isocitrate</name>
        <dbReference type="ChEBI" id="CHEBI:15562"/>
    </ligand>
</feature>
<dbReference type="GO" id="GO:0006099">
    <property type="term" value="P:tricarboxylic acid cycle"/>
    <property type="evidence" value="ECO:0007669"/>
    <property type="project" value="UniProtKB-UniRule"/>
</dbReference>
<keyword evidence="5 17" id="KW-0816">Tricarboxylic acid cycle</keyword>
<feature type="binding site" evidence="12">
    <location>
        <position position="135"/>
    </location>
    <ligand>
        <name>D-threo-isocitrate</name>
        <dbReference type="ChEBI" id="CHEBI:15562"/>
    </ligand>
</feature>
<evidence type="ECO:0000313" key="20">
    <source>
        <dbReference type="Proteomes" id="UP000018458"/>
    </source>
</evidence>
<dbReference type="STRING" id="762983.HMPREF9444_00155"/>
<feature type="binding site" evidence="13">
    <location>
        <position position="373"/>
    </location>
    <ligand>
        <name>NADP(+)</name>
        <dbReference type="ChEBI" id="CHEBI:58349"/>
    </ligand>
</feature>
<evidence type="ECO:0000256" key="8">
    <source>
        <dbReference type="ARBA" id="ARBA00022857"/>
    </source>
</evidence>
<feature type="binding site" evidence="12">
    <location>
        <position position="151"/>
    </location>
    <ligand>
        <name>D-threo-isocitrate</name>
        <dbReference type="ChEBI" id="CHEBI:15562"/>
    </ligand>
</feature>
<dbReference type="NCBIfam" id="NF005425">
    <property type="entry name" value="PRK07006.1"/>
    <property type="match status" value="1"/>
</dbReference>
<evidence type="ECO:0000313" key="19">
    <source>
        <dbReference type="EMBL" id="EFY08001.1"/>
    </source>
</evidence>
<evidence type="ECO:0000256" key="7">
    <source>
        <dbReference type="ARBA" id="ARBA00022842"/>
    </source>
</evidence>
<comment type="caution">
    <text evidence="19">The sequence shown here is derived from an EMBL/GenBank/DDBJ whole genome shotgun (WGS) entry which is preliminary data.</text>
</comment>
<feature type="domain" description="Isopropylmalate dehydrogenase-like" evidence="18">
    <location>
        <begin position="50"/>
        <end position="433"/>
    </location>
</feature>
<evidence type="ECO:0000256" key="9">
    <source>
        <dbReference type="ARBA" id="ARBA00023002"/>
    </source>
</evidence>
<accession>E8LHI2</accession>
<dbReference type="InterPro" id="IPR004439">
    <property type="entry name" value="Isocitrate_DH_NADP_dimer_prok"/>
</dbReference>
<feature type="site" description="Critical for catalysis" evidence="15">
    <location>
        <position position="252"/>
    </location>
</feature>
<name>E8LHI2_SUCHY</name>
<dbReference type="EC" id="1.1.1.42" evidence="17"/>
<comment type="catalytic activity">
    <reaction evidence="11">
        <text>D-threo-isocitrate + NADP(+) = 2-oxoglutarate + CO2 + NADPH</text>
        <dbReference type="Rhea" id="RHEA:19629"/>
        <dbReference type="ChEBI" id="CHEBI:15562"/>
        <dbReference type="ChEBI" id="CHEBI:16526"/>
        <dbReference type="ChEBI" id="CHEBI:16810"/>
        <dbReference type="ChEBI" id="CHEBI:57783"/>
        <dbReference type="ChEBI" id="CHEBI:58349"/>
        <dbReference type="EC" id="1.1.1.42"/>
    </reaction>
</comment>
<dbReference type="PANTHER" id="PTHR43504:SF1">
    <property type="entry name" value="ISOCITRATE DEHYDROGENASE [NADP]"/>
    <property type="match status" value="1"/>
</dbReference>
<keyword evidence="20" id="KW-1185">Reference proteome</keyword>
<dbReference type="SUPFAM" id="SSF53659">
    <property type="entry name" value="Isocitrate/Isopropylmalate dehydrogenase-like"/>
    <property type="match status" value="1"/>
</dbReference>
<evidence type="ECO:0000256" key="5">
    <source>
        <dbReference type="ARBA" id="ARBA00022532"/>
    </source>
</evidence>
<evidence type="ECO:0000256" key="2">
    <source>
        <dbReference type="ARBA" id="ARBA00007769"/>
    </source>
</evidence>
<sequence length="437" mass="47235">MLKATAFVKISLVFLGVFNMTFKSQVVIPADGKQITADENGKLTVPDNPIIPFIRGDGIGADISPVMRAVIDAAVQKAYSGKKKIAWMEIFAGGRSTEVYGENVWLPDETLDFIKDYHVAIKGPLTTPVGGGIRSLNVTLRQTLDLYICLRPVRYFKGVPSPVKHPELTDTVIFRENAEDIYAGIEWEADSEGAKKLIDFLQNEMGINKIRFTEHCGIGVKPMSKAGTERLIRAAIEYAVDHDRKSVTIVHKGNIMKFTEGAFKKWGYELAAKEFGAAADENGKVSFINPKTGNKIVIKDVIADAFLQNILLYPADYDVVAAMNLNGDYISDALAAQVGGIGIAPGANIGTGVAIFEATHGTAPTIAGKGLANPGSIILSAEMMLRYLGWDEAADLVIKGMEEAIAGKRVTADFAAQMEGAIQVTTQEFGDEIISKM</sequence>
<evidence type="ECO:0000259" key="18">
    <source>
        <dbReference type="SMART" id="SM01329"/>
    </source>
</evidence>
<dbReference type="GO" id="GO:0004450">
    <property type="term" value="F:isocitrate dehydrogenase (NADP+) activity"/>
    <property type="evidence" value="ECO:0007669"/>
    <property type="project" value="UniProtKB-UniRule"/>
</dbReference>
<dbReference type="PANTHER" id="PTHR43504">
    <property type="entry name" value="ISOCITRATE DEHYDROGENASE [NADP]"/>
    <property type="match status" value="1"/>
</dbReference>